<name>F0ZT34_DICPU</name>
<keyword evidence="5" id="KW-0687">Ribonucleoprotein</keyword>
<feature type="compositionally biased region" description="Polar residues" evidence="6">
    <location>
        <begin position="94"/>
        <end position="105"/>
    </location>
</feature>
<accession>F0ZT34</accession>
<dbReference type="Gene3D" id="1.10.10.10">
    <property type="entry name" value="Winged helix-like DNA-binding domain superfamily/Winged helix DNA-binding domain"/>
    <property type="match status" value="1"/>
</dbReference>
<evidence type="ECO:0000313" key="8">
    <source>
        <dbReference type="EMBL" id="EGC32898.1"/>
    </source>
</evidence>
<feature type="domain" description="Plectin/eS10 N-terminal" evidence="7">
    <location>
        <begin position="4"/>
        <end position="96"/>
    </location>
</feature>
<evidence type="ECO:0000256" key="1">
    <source>
        <dbReference type="ARBA" id="ARBA00004496"/>
    </source>
</evidence>
<dbReference type="AlphaFoldDB" id="F0ZT34"/>
<dbReference type="GeneID" id="10508055"/>
<keyword evidence="4" id="KW-0689">Ribosomal protein</keyword>
<dbReference type="InterPro" id="IPR005326">
    <property type="entry name" value="Plectin_eS10_N"/>
</dbReference>
<dbReference type="GO" id="GO:0000822">
    <property type="term" value="F:inositol hexakisphosphate binding"/>
    <property type="evidence" value="ECO:0007669"/>
    <property type="project" value="EnsemblProtists"/>
</dbReference>
<dbReference type="RefSeq" id="XP_003290583.1">
    <property type="nucleotide sequence ID" value="XM_003290535.1"/>
</dbReference>
<dbReference type="eggNOG" id="KOG3344">
    <property type="taxonomic scope" value="Eukaryota"/>
</dbReference>
<dbReference type="PANTHER" id="PTHR12146:SF0">
    <property type="entry name" value="RIBOSOMAL PROTEIN S10"/>
    <property type="match status" value="1"/>
</dbReference>
<evidence type="ECO:0000256" key="6">
    <source>
        <dbReference type="SAM" id="MobiDB-lite"/>
    </source>
</evidence>
<dbReference type="OrthoDB" id="5211809at2759"/>
<dbReference type="Proteomes" id="UP000001064">
    <property type="component" value="Unassembled WGS sequence"/>
</dbReference>
<evidence type="ECO:0000256" key="3">
    <source>
        <dbReference type="ARBA" id="ARBA00022490"/>
    </source>
</evidence>
<dbReference type="InterPro" id="IPR036388">
    <property type="entry name" value="WH-like_DNA-bd_sf"/>
</dbReference>
<sequence>MPHIPTQNKLTIYRYLFQEGVLVAPKDFKLAKHPQIESVSNLDVLSTLRSFKSKKFVTESFNWQYYYWVLTDEGIKYLSQYLQLPESVVPATLKKQNSSRPSSYSRQEEKRTGASGDFEPSYRGGDRRRGGLGRGGYRREGQTNTTN</sequence>
<comment type="similarity">
    <text evidence="2">Belongs to the eukaryotic ribosomal protein eS10 family.</text>
</comment>
<dbReference type="FunFam" id="1.10.10.10:FF:000025">
    <property type="entry name" value="40S ribosomal protein S10"/>
    <property type="match status" value="1"/>
</dbReference>
<comment type="subcellular location">
    <subcellularLocation>
        <location evidence="1">Cytoplasm</location>
    </subcellularLocation>
</comment>
<evidence type="ECO:0000256" key="2">
    <source>
        <dbReference type="ARBA" id="ARBA00007278"/>
    </source>
</evidence>
<dbReference type="FunCoup" id="F0ZT34">
    <property type="interactions" value="646"/>
</dbReference>
<dbReference type="EMBL" id="GL871168">
    <property type="protein sequence ID" value="EGC32898.1"/>
    <property type="molecule type" value="Genomic_DNA"/>
</dbReference>
<keyword evidence="9" id="KW-1185">Reference proteome</keyword>
<evidence type="ECO:0000256" key="4">
    <source>
        <dbReference type="ARBA" id="ARBA00022980"/>
    </source>
</evidence>
<dbReference type="GO" id="GO:0003723">
    <property type="term" value="F:RNA binding"/>
    <property type="evidence" value="ECO:0000318"/>
    <property type="project" value="GO_Central"/>
</dbReference>
<dbReference type="STRING" id="5786.F0ZT34"/>
<reference evidence="9" key="1">
    <citation type="journal article" date="2011" name="Genome Biol.">
        <title>Comparative genomics of the social amoebae Dictyostelium discoideum and Dictyostelium purpureum.</title>
        <authorList>
            <consortium name="US DOE Joint Genome Institute (JGI-PGF)"/>
            <person name="Sucgang R."/>
            <person name="Kuo A."/>
            <person name="Tian X."/>
            <person name="Salerno W."/>
            <person name="Parikh A."/>
            <person name="Feasley C.L."/>
            <person name="Dalin E."/>
            <person name="Tu H."/>
            <person name="Huang E."/>
            <person name="Barry K."/>
            <person name="Lindquist E."/>
            <person name="Shapiro H."/>
            <person name="Bruce D."/>
            <person name="Schmutz J."/>
            <person name="Salamov A."/>
            <person name="Fey P."/>
            <person name="Gaudet P."/>
            <person name="Anjard C."/>
            <person name="Babu M.M."/>
            <person name="Basu S."/>
            <person name="Bushmanova Y."/>
            <person name="van der Wel H."/>
            <person name="Katoh-Kurasawa M."/>
            <person name="Dinh C."/>
            <person name="Coutinho P.M."/>
            <person name="Saito T."/>
            <person name="Elias M."/>
            <person name="Schaap P."/>
            <person name="Kay R.R."/>
            <person name="Henrissat B."/>
            <person name="Eichinger L."/>
            <person name="Rivero F."/>
            <person name="Putnam N.H."/>
            <person name="West C.M."/>
            <person name="Loomis W.F."/>
            <person name="Chisholm R.L."/>
            <person name="Shaulsky G."/>
            <person name="Strassmann J.E."/>
            <person name="Queller D.C."/>
            <person name="Kuspa A."/>
            <person name="Grigoriev I.V."/>
        </authorList>
    </citation>
    <scope>NUCLEOTIDE SEQUENCE [LARGE SCALE GENOMIC DNA]</scope>
    <source>
        <strain evidence="9">QSDP1</strain>
    </source>
</reference>
<feature type="region of interest" description="Disordered" evidence="6">
    <location>
        <begin position="92"/>
        <end position="147"/>
    </location>
</feature>
<dbReference type="GO" id="GO:0022627">
    <property type="term" value="C:cytosolic small ribosomal subunit"/>
    <property type="evidence" value="ECO:0000318"/>
    <property type="project" value="GO_Central"/>
</dbReference>
<organism evidence="8 9">
    <name type="scientific">Dictyostelium purpureum</name>
    <name type="common">Slime mold</name>
    <dbReference type="NCBI Taxonomy" id="5786"/>
    <lineage>
        <taxon>Eukaryota</taxon>
        <taxon>Amoebozoa</taxon>
        <taxon>Evosea</taxon>
        <taxon>Eumycetozoa</taxon>
        <taxon>Dictyostelia</taxon>
        <taxon>Dictyosteliales</taxon>
        <taxon>Dictyosteliaceae</taxon>
        <taxon>Dictyostelium</taxon>
    </lineage>
</organism>
<dbReference type="InParanoid" id="F0ZT34"/>
<dbReference type="OMA" id="YRRRDQE"/>
<dbReference type="GO" id="GO:0003735">
    <property type="term" value="F:structural constituent of ribosome"/>
    <property type="evidence" value="ECO:0000318"/>
    <property type="project" value="GO_Central"/>
</dbReference>
<dbReference type="InterPro" id="IPR037447">
    <property type="entry name" value="Ribosomal_eS10"/>
</dbReference>
<gene>
    <name evidence="8" type="ORF">DICPUDRAFT_92515</name>
</gene>
<proteinExistence type="inferred from homology"/>
<keyword evidence="3" id="KW-0963">Cytoplasm</keyword>
<evidence type="ECO:0000313" key="9">
    <source>
        <dbReference type="Proteomes" id="UP000001064"/>
    </source>
</evidence>
<dbReference type="VEuPathDB" id="AmoebaDB:DICPUDRAFT_92515"/>
<protein>
    <recommendedName>
        <fullName evidence="7">Plectin/eS10 N-terminal domain-containing protein</fullName>
    </recommendedName>
</protein>
<dbReference type="Pfam" id="PF03501">
    <property type="entry name" value="S10_plectin"/>
    <property type="match status" value="1"/>
</dbReference>
<evidence type="ECO:0000256" key="5">
    <source>
        <dbReference type="ARBA" id="ARBA00023274"/>
    </source>
</evidence>
<dbReference type="PANTHER" id="PTHR12146">
    <property type="entry name" value="40S RIBOSOMAL PROTEIN S10"/>
    <property type="match status" value="1"/>
</dbReference>
<dbReference type="KEGG" id="dpp:DICPUDRAFT_92515"/>
<evidence type="ECO:0000259" key="7">
    <source>
        <dbReference type="Pfam" id="PF03501"/>
    </source>
</evidence>